<gene>
    <name evidence="1" type="ORF">URODEC1_LOCUS82922</name>
</gene>
<dbReference type="EMBL" id="OZ075141">
    <property type="protein sequence ID" value="CAL5034049.1"/>
    <property type="molecule type" value="Genomic_DNA"/>
</dbReference>
<dbReference type="PANTHER" id="PTHR33428:SF9">
    <property type="entry name" value="CHLOROPHYLLASE-1"/>
    <property type="match status" value="1"/>
</dbReference>
<proteinExistence type="predicted"/>
<protein>
    <recommendedName>
        <fullName evidence="3">Chlorophyllase</fullName>
    </recommendedName>
</protein>
<keyword evidence="2" id="KW-1185">Reference proteome</keyword>
<dbReference type="InterPro" id="IPR029058">
    <property type="entry name" value="AB_hydrolase_fold"/>
</dbReference>
<evidence type="ECO:0000313" key="2">
    <source>
        <dbReference type="Proteomes" id="UP001497457"/>
    </source>
</evidence>
<name>A0ABC9DA43_9POAL</name>
<accession>A0ABC9DA43</accession>
<dbReference type="InterPro" id="IPR017395">
    <property type="entry name" value="Chlorophyllase-like"/>
</dbReference>
<dbReference type="Gene3D" id="3.40.50.1820">
    <property type="entry name" value="alpha/beta hydrolase"/>
    <property type="match status" value="1"/>
</dbReference>
<dbReference type="Pfam" id="PF07224">
    <property type="entry name" value="Chlorophyllase"/>
    <property type="match status" value="1"/>
</dbReference>
<dbReference type="AlphaFoldDB" id="A0ABC9DA43"/>
<evidence type="ECO:0008006" key="3">
    <source>
        <dbReference type="Google" id="ProtNLM"/>
    </source>
</evidence>
<dbReference type="PANTHER" id="PTHR33428">
    <property type="entry name" value="CHLOROPHYLLASE-2, CHLOROPLASTIC"/>
    <property type="match status" value="1"/>
</dbReference>
<evidence type="ECO:0000313" key="1">
    <source>
        <dbReference type="EMBL" id="CAL5034049.1"/>
    </source>
</evidence>
<organism evidence="1 2">
    <name type="scientific">Urochloa decumbens</name>
    <dbReference type="NCBI Taxonomy" id="240449"/>
    <lineage>
        <taxon>Eukaryota</taxon>
        <taxon>Viridiplantae</taxon>
        <taxon>Streptophyta</taxon>
        <taxon>Embryophyta</taxon>
        <taxon>Tracheophyta</taxon>
        <taxon>Spermatophyta</taxon>
        <taxon>Magnoliopsida</taxon>
        <taxon>Liliopsida</taxon>
        <taxon>Poales</taxon>
        <taxon>Poaceae</taxon>
        <taxon>PACMAD clade</taxon>
        <taxon>Panicoideae</taxon>
        <taxon>Panicodae</taxon>
        <taxon>Paniceae</taxon>
        <taxon>Melinidinae</taxon>
        <taxon>Urochloa</taxon>
    </lineage>
</organism>
<sequence length="317" mass="34097">MATAVGVAATRGGTLPVFQPGKHQPAEADIYITYLPVTMRRGGHMVVAPTDAGKYPVILFLHGFDINNKGYTNLLKHVASHGFIVVAPKLYAMTFTMDDCNDIVNTKKITNWLADPESGLLHALTKNPKFPGVEPDLTKLALAGHSRGGHTTFATALGLGPSSELKLNFSALIGVDPVAGISDQMPPEVLSKKPGSFNLNGVPVLIVGMGISPQSCAPDGLNHREFYVECRPPRYHFVVTKYGHVDMLDDGITYRIGKCICESNDKDPKELARTTIGGLVVAFLRAKLQGNHEDLKAILHNPCLAPAELDPVECDPA</sequence>
<dbReference type="SUPFAM" id="SSF53474">
    <property type="entry name" value="alpha/beta-Hydrolases"/>
    <property type="match status" value="1"/>
</dbReference>
<dbReference type="Proteomes" id="UP001497457">
    <property type="component" value="Chromosome 31b"/>
</dbReference>
<reference evidence="1" key="1">
    <citation type="submission" date="2024-10" db="EMBL/GenBank/DDBJ databases">
        <authorList>
            <person name="Ryan C."/>
        </authorList>
    </citation>
    <scope>NUCLEOTIDE SEQUENCE [LARGE SCALE GENOMIC DNA]</scope>
</reference>